<dbReference type="GO" id="GO:0003677">
    <property type="term" value="F:DNA binding"/>
    <property type="evidence" value="ECO:0007669"/>
    <property type="project" value="UniProtKB-UniRule"/>
</dbReference>
<dbReference type="Proteomes" id="UP000238164">
    <property type="component" value="Chromosome 1"/>
</dbReference>
<dbReference type="PANTHER" id="PTHR47506">
    <property type="entry name" value="TRANSCRIPTIONAL REGULATORY PROTEIN"/>
    <property type="match status" value="1"/>
</dbReference>
<keyword evidence="3" id="KW-0804">Transcription</keyword>
<dbReference type="AlphaFoldDB" id="A0A2N9JN00"/>
<evidence type="ECO:0000313" key="7">
    <source>
        <dbReference type="Proteomes" id="UP000238164"/>
    </source>
</evidence>
<keyword evidence="7" id="KW-1185">Reference proteome</keyword>
<evidence type="ECO:0000256" key="3">
    <source>
        <dbReference type="ARBA" id="ARBA00023163"/>
    </source>
</evidence>
<protein>
    <submittedName>
        <fullName evidence="6">TetR family transcriptional regulator</fullName>
    </submittedName>
</protein>
<dbReference type="Gene3D" id="1.10.357.10">
    <property type="entry name" value="Tetracycline Repressor, domain 2"/>
    <property type="match status" value="1"/>
</dbReference>
<dbReference type="RefSeq" id="WP_105187339.1">
    <property type="nucleotide sequence ID" value="NZ_BAAAGO010000016.1"/>
</dbReference>
<feature type="domain" description="HTH tetR-type" evidence="5">
    <location>
        <begin position="9"/>
        <end position="69"/>
    </location>
</feature>
<reference evidence="6 7" key="1">
    <citation type="submission" date="2018-02" db="EMBL/GenBank/DDBJ databases">
        <authorList>
            <person name="Cohen D.B."/>
            <person name="Kent A.D."/>
        </authorList>
    </citation>
    <scope>NUCLEOTIDE SEQUENCE [LARGE SCALE GENOMIC DNA]</scope>
    <source>
        <strain evidence="6">1</strain>
    </source>
</reference>
<evidence type="ECO:0000256" key="2">
    <source>
        <dbReference type="ARBA" id="ARBA00023125"/>
    </source>
</evidence>
<accession>A0A2N9JN00</accession>
<sequence>MVQRAIAKRLSRQDWVDAALRSTAQVGLENVSVEALAKTLNATKGSFYWHFTDRAELVDAALAEWQRRTTTEVFDGIGHAPTEDPVARLMDRVLSLGRADDEAADWRIMLAAEHPQIGPAVARAHAVRIGLVTDLLIRRGFDPGRAEARARVAYAAYLGNRMLMHSSGTGKRPDSAALKREFLAAIQGDRPGR</sequence>
<keyword evidence="2 4" id="KW-0238">DNA-binding</keyword>
<evidence type="ECO:0000313" key="6">
    <source>
        <dbReference type="EMBL" id="SPD88948.1"/>
    </source>
</evidence>
<dbReference type="InterPro" id="IPR009057">
    <property type="entry name" value="Homeodomain-like_sf"/>
</dbReference>
<dbReference type="SUPFAM" id="SSF46689">
    <property type="entry name" value="Homeodomain-like"/>
    <property type="match status" value="1"/>
</dbReference>
<gene>
    <name evidence="6" type="ORF">MPLG2_3918</name>
</gene>
<name>A0A2N9JN00_9ACTN</name>
<dbReference type="EMBL" id="LT985188">
    <property type="protein sequence ID" value="SPD88948.1"/>
    <property type="molecule type" value="Genomic_DNA"/>
</dbReference>
<evidence type="ECO:0000256" key="4">
    <source>
        <dbReference type="PROSITE-ProRule" id="PRU00335"/>
    </source>
</evidence>
<dbReference type="InterPro" id="IPR001647">
    <property type="entry name" value="HTH_TetR"/>
</dbReference>
<dbReference type="OrthoDB" id="3218408at2"/>
<dbReference type="PANTHER" id="PTHR47506:SF1">
    <property type="entry name" value="HTH-TYPE TRANSCRIPTIONAL REGULATOR YJDC"/>
    <property type="match status" value="1"/>
</dbReference>
<organism evidence="6 7">
    <name type="scientific">Micropruina glycogenica</name>
    <dbReference type="NCBI Taxonomy" id="75385"/>
    <lineage>
        <taxon>Bacteria</taxon>
        <taxon>Bacillati</taxon>
        <taxon>Actinomycetota</taxon>
        <taxon>Actinomycetes</taxon>
        <taxon>Propionibacteriales</taxon>
        <taxon>Nocardioidaceae</taxon>
        <taxon>Micropruina</taxon>
    </lineage>
</organism>
<dbReference type="PROSITE" id="PS50977">
    <property type="entry name" value="HTH_TETR_2"/>
    <property type="match status" value="1"/>
</dbReference>
<dbReference type="KEGG" id="mgg:MPLG2_3918"/>
<feature type="DNA-binding region" description="H-T-H motif" evidence="4">
    <location>
        <begin position="32"/>
        <end position="51"/>
    </location>
</feature>
<dbReference type="Pfam" id="PF00440">
    <property type="entry name" value="TetR_N"/>
    <property type="match status" value="1"/>
</dbReference>
<proteinExistence type="predicted"/>
<evidence type="ECO:0000256" key="1">
    <source>
        <dbReference type="ARBA" id="ARBA00023015"/>
    </source>
</evidence>
<keyword evidence="1" id="KW-0805">Transcription regulation</keyword>
<evidence type="ECO:0000259" key="5">
    <source>
        <dbReference type="PROSITE" id="PS50977"/>
    </source>
</evidence>